<organism evidence="8 9">
    <name type="scientific">Cellulomonas soli</name>
    <dbReference type="NCBI Taxonomy" id="931535"/>
    <lineage>
        <taxon>Bacteria</taxon>
        <taxon>Bacillati</taxon>
        <taxon>Actinomycetota</taxon>
        <taxon>Actinomycetes</taxon>
        <taxon>Micrococcales</taxon>
        <taxon>Cellulomonadaceae</taxon>
        <taxon>Cellulomonas</taxon>
    </lineage>
</organism>
<evidence type="ECO:0000256" key="3">
    <source>
        <dbReference type="ARBA" id="ARBA00023125"/>
    </source>
</evidence>
<accession>A0A512PD35</accession>
<keyword evidence="1 5" id="KW-0597">Phosphoprotein</keyword>
<dbReference type="PANTHER" id="PTHR43214:SF24">
    <property type="entry name" value="TRANSCRIPTIONAL REGULATORY PROTEIN NARL-RELATED"/>
    <property type="match status" value="1"/>
</dbReference>
<proteinExistence type="predicted"/>
<sequence>MPTVPTTVLVADDHALFRDGLQALIGRWDDFEVIGAAADGTEAVRLARALRPALVLMDVRMEPMGGVEATRQITAADPDVRVAMLTVSSLGEDVYQALRSGAHGYLSKNDPAERLHESLVGLMGGETAMSPGIAARVLADLADPRRGAGPQAADRLTVRERDVLRLLVDGLSNDEIARDLFVSEATVKKHLGSIMTKLHMRNRVQVAVFGVRQGLVG</sequence>
<evidence type="ECO:0000256" key="5">
    <source>
        <dbReference type="PROSITE-ProRule" id="PRU00169"/>
    </source>
</evidence>
<dbReference type="AlphaFoldDB" id="A0A512PD35"/>
<dbReference type="Pfam" id="PF00196">
    <property type="entry name" value="GerE"/>
    <property type="match status" value="1"/>
</dbReference>
<keyword evidence="3 8" id="KW-0238">DNA-binding</keyword>
<dbReference type="PRINTS" id="PR00038">
    <property type="entry name" value="HTHLUXR"/>
</dbReference>
<feature type="domain" description="HTH luxR-type" evidence="6">
    <location>
        <begin position="149"/>
        <end position="214"/>
    </location>
</feature>
<name>A0A512PD35_9CELL</name>
<dbReference type="Gene3D" id="3.40.50.2300">
    <property type="match status" value="1"/>
</dbReference>
<dbReference type="EMBL" id="BKAL01000006">
    <property type="protein sequence ID" value="GEP69124.1"/>
    <property type="molecule type" value="Genomic_DNA"/>
</dbReference>
<dbReference type="CDD" id="cd17535">
    <property type="entry name" value="REC_NarL-like"/>
    <property type="match status" value="1"/>
</dbReference>
<evidence type="ECO:0000256" key="2">
    <source>
        <dbReference type="ARBA" id="ARBA00023015"/>
    </source>
</evidence>
<evidence type="ECO:0000313" key="8">
    <source>
        <dbReference type="EMBL" id="GEP69124.1"/>
    </source>
</evidence>
<dbReference type="InterPro" id="IPR000792">
    <property type="entry name" value="Tscrpt_reg_LuxR_C"/>
</dbReference>
<evidence type="ECO:0000313" key="9">
    <source>
        <dbReference type="Proteomes" id="UP000321798"/>
    </source>
</evidence>
<keyword evidence="2" id="KW-0805">Transcription regulation</keyword>
<dbReference type="GO" id="GO:0000160">
    <property type="term" value="P:phosphorelay signal transduction system"/>
    <property type="evidence" value="ECO:0007669"/>
    <property type="project" value="InterPro"/>
</dbReference>
<dbReference type="InterPro" id="IPR058245">
    <property type="entry name" value="NreC/VraR/RcsB-like_REC"/>
</dbReference>
<dbReference type="PROSITE" id="PS00622">
    <property type="entry name" value="HTH_LUXR_1"/>
    <property type="match status" value="1"/>
</dbReference>
<dbReference type="InterPro" id="IPR039420">
    <property type="entry name" value="WalR-like"/>
</dbReference>
<dbReference type="InterPro" id="IPR001789">
    <property type="entry name" value="Sig_transdc_resp-reg_receiver"/>
</dbReference>
<dbReference type="InterPro" id="IPR016032">
    <property type="entry name" value="Sig_transdc_resp-reg_C-effctor"/>
</dbReference>
<evidence type="ECO:0000259" key="7">
    <source>
        <dbReference type="PROSITE" id="PS50110"/>
    </source>
</evidence>
<dbReference type="SMART" id="SM00448">
    <property type="entry name" value="REC"/>
    <property type="match status" value="1"/>
</dbReference>
<keyword evidence="4" id="KW-0804">Transcription</keyword>
<dbReference type="CDD" id="cd06170">
    <property type="entry name" value="LuxR_C_like"/>
    <property type="match status" value="1"/>
</dbReference>
<dbReference type="GO" id="GO:0006355">
    <property type="term" value="P:regulation of DNA-templated transcription"/>
    <property type="evidence" value="ECO:0007669"/>
    <property type="project" value="InterPro"/>
</dbReference>
<dbReference type="GO" id="GO:0003677">
    <property type="term" value="F:DNA binding"/>
    <property type="evidence" value="ECO:0007669"/>
    <property type="project" value="UniProtKB-KW"/>
</dbReference>
<dbReference type="SUPFAM" id="SSF52172">
    <property type="entry name" value="CheY-like"/>
    <property type="match status" value="1"/>
</dbReference>
<dbReference type="SMART" id="SM00421">
    <property type="entry name" value="HTH_LUXR"/>
    <property type="match status" value="1"/>
</dbReference>
<dbReference type="Pfam" id="PF00072">
    <property type="entry name" value="Response_reg"/>
    <property type="match status" value="1"/>
</dbReference>
<evidence type="ECO:0000256" key="4">
    <source>
        <dbReference type="ARBA" id="ARBA00023163"/>
    </source>
</evidence>
<comment type="caution">
    <text evidence="8">The sequence shown here is derived from an EMBL/GenBank/DDBJ whole genome shotgun (WGS) entry which is preliminary data.</text>
</comment>
<dbReference type="InterPro" id="IPR011006">
    <property type="entry name" value="CheY-like_superfamily"/>
</dbReference>
<evidence type="ECO:0000259" key="6">
    <source>
        <dbReference type="PROSITE" id="PS50043"/>
    </source>
</evidence>
<gene>
    <name evidence="8" type="ORF">CSO01_18390</name>
</gene>
<keyword evidence="9" id="KW-1185">Reference proteome</keyword>
<feature type="modified residue" description="4-aspartylphosphate" evidence="5">
    <location>
        <position position="58"/>
    </location>
</feature>
<dbReference type="PANTHER" id="PTHR43214">
    <property type="entry name" value="TWO-COMPONENT RESPONSE REGULATOR"/>
    <property type="match status" value="1"/>
</dbReference>
<protein>
    <submittedName>
        <fullName evidence="8">DNA-binding response regulator</fullName>
    </submittedName>
</protein>
<reference evidence="8 9" key="1">
    <citation type="submission" date="2019-07" db="EMBL/GenBank/DDBJ databases">
        <title>Whole genome shotgun sequence of Cellulomonas soli NBRC 109434.</title>
        <authorList>
            <person name="Hosoyama A."/>
            <person name="Uohara A."/>
            <person name="Ohji S."/>
            <person name="Ichikawa N."/>
        </authorList>
    </citation>
    <scope>NUCLEOTIDE SEQUENCE [LARGE SCALE GENOMIC DNA]</scope>
    <source>
        <strain evidence="8 9">NBRC 109434</strain>
    </source>
</reference>
<dbReference type="PROSITE" id="PS50043">
    <property type="entry name" value="HTH_LUXR_2"/>
    <property type="match status" value="1"/>
</dbReference>
<dbReference type="SUPFAM" id="SSF46894">
    <property type="entry name" value="C-terminal effector domain of the bipartite response regulators"/>
    <property type="match status" value="1"/>
</dbReference>
<feature type="domain" description="Response regulatory" evidence="7">
    <location>
        <begin position="7"/>
        <end position="123"/>
    </location>
</feature>
<dbReference type="PROSITE" id="PS50110">
    <property type="entry name" value="RESPONSE_REGULATORY"/>
    <property type="match status" value="1"/>
</dbReference>
<evidence type="ECO:0000256" key="1">
    <source>
        <dbReference type="ARBA" id="ARBA00022553"/>
    </source>
</evidence>
<dbReference type="Proteomes" id="UP000321798">
    <property type="component" value="Unassembled WGS sequence"/>
</dbReference>